<evidence type="ECO:0000256" key="5">
    <source>
        <dbReference type="ARBA" id="ARBA00022723"/>
    </source>
</evidence>
<dbReference type="AlphaFoldDB" id="A0AAV5A9F4"/>
<dbReference type="PANTHER" id="PTHR24305">
    <property type="entry name" value="CYTOCHROME P450"/>
    <property type="match status" value="1"/>
</dbReference>
<evidence type="ECO:0000256" key="2">
    <source>
        <dbReference type="ARBA" id="ARBA00005179"/>
    </source>
</evidence>
<keyword evidence="9" id="KW-0472">Membrane</keyword>
<dbReference type="Pfam" id="PF00067">
    <property type="entry name" value="p450"/>
    <property type="match status" value="1"/>
</dbReference>
<feature type="transmembrane region" description="Helical" evidence="9">
    <location>
        <begin position="12"/>
        <end position="29"/>
    </location>
</feature>
<keyword evidence="5" id="KW-0479">Metal-binding</keyword>
<dbReference type="Proteomes" id="UP001050691">
    <property type="component" value="Unassembled WGS sequence"/>
</dbReference>
<dbReference type="InterPro" id="IPR050121">
    <property type="entry name" value="Cytochrome_P450_monoxygenase"/>
</dbReference>
<dbReference type="InterPro" id="IPR001128">
    <property type="entry name" value="Cyt_P450"/>
</dbReference>
<reference evidence="10" key="1">
    <citation type="submission" date="2021-10" db="EMBL/GenBank/DDBJ databases">
        <title>De novo Genome Assembly of Clathrus columnatus (Basidiomycota, Fungi) Using Illumina and Nanopore Sequence Data.</title>
        <authorList>
            <person name="Ogiso-Tanaka E."/>
            <person name="Itagaki H."/>
            <person name="Hosoya T."/>
            <person name="Hosaka K."/>
        </authorList>
    </citation>
    <scope>NUCLEOTIDE SEQUENCE</scope>
    <source>
        <strain evidence="10">MO-923</strain>
    </source>
</reference>
<comment type="cofactor">
    <cofactor evidence="1">
        <name>heme</name>
        <dbReference type="ChEBI" id="CHEBI:30413"/>
    </cofactor>
</comment>
<name>A0AAV5A9F4_9AGAM</name>
<comment type="similarity">
    <text evidence="3">Belongs to the cytochrome P450 family.</text>
</comment>
<keyword evidence="11" id="KW-1185">Reference proteome</keyword>
<sequence length="548" mass="61751">MFTLLSSLPLSSPALAAISVLGVLILFLLKRLRRYSISYLPAPECPSWLVGNIPEFQRPREAGDADFQWSKKFGLAFRTKGCFGEDILYLADPKKFGIPQAIQYVLNKSGYNFAKTLELRIRQQYSTGYDSIVWAEGEQHAKHRKIMNPAFSYNALKGFVPVFTEHAKKVANAWKDILDKENGNSSILNVPPWLSRTTLDIIGATAFGYNVGALGGSDSEIYKAYYNLYSQTHYNLSNFTILFRRITSFLPPFLVKYLIYLPKKDLKRMGSFTKVIKTLGEKILAEQVALHATSKPEGKDVISILVKANFSEDPKKRMGDHEVVAQFMALLFVIRITAGHETTATTLSWIFYELSKRPDIQACLRNEISETRKKVINRGDTEFSIADMESMPYTAAVMKETLRYRPIVLHLFRRAIRDDVIPLDVPQRTASGNLINEIPISKGQAVTLSVCVYNRLKSIWGEDADEWKPERFLDESFIAKHSYHVGVISDLTLEMQVILMELVENFAFAPASSEPDIKAAVASSVVQPMVRGEEHEGSKVPLSVTLVQ</sequence>
<keyword evidence="9" id="KW-0812">Transmembrane</keyword>
<evidence type="ECO:0000256" key="7">
    <source>
        <dbReference type="ARBA" id="ARBA00023004"/>
    </source>
</evidence>
<keyword evidence="9" id="KW-1133">Transmembrane helix</keyword>
<dbReference type="InterPro" id="IPR036396">
    <property type="entry name" value="Cyt_P450_sf"/>
</dbReference>
<dbReference type="Gene3D" id="1.10.630.10">
    <property type="entry name" value="Cytochrome P450"/>
    <property type="match status" value="1"/>
</dbReference>
<keyword evidence="4" id="KW-0349">Heme</keyword>
<dbReference type="GO" id="GO:0005506">
    <property type="term" value="F:iron ion binding"/>
    <property type="evidence" value="ECO:0007669"/>
    <property type="project" value="InterPro"/>
</dbReference>
<protein>
    <recommendedName>
        <fullName evidence="12">Cytochrome P450</fullName>
    </recommendedName>
</protein>
<evidence type="ECO:0000313" key="11">
    <source>
        <dbReference type="Proteomes" id="UP001050691"/>
    </source>
</evidence>
<gene>
    <name evidence="10" type="ORF">Clacol_003591</name>
</gene>
<dbReference type="GO" id="GO:0016705">
    <property type="term" value="F:oxidoreductase activity, acting on paired donors, with incorporation or reduction of molecular oxygen"/>
    <property type="evidence" value="ECO:0007669"/>
    <property type="project" value="InterPro"/>
</dbReference>
<dbReference type="PRINTS" id="PR00464">
    <property type="entry name" value="EP450II"/>
</dbReference>
<keyword evidence="6" id="KW-0560">Oxidoreductase</keyword>
<dbReference type="GO" id="GO:0020037">
    <property type="term" value="F:heme binding"/>
    <property type="evidence" value="ECO:0007669"/>
    <property type="project" value="InterPro"/>
</dbReference>
<comment type="pathway">
    <text evidence="2">Secondary metabolite biosynthesis.</text>
</comment>
<accession>A0AAV5A9F4</accession>
<evidence type="ECO:0000256" key="9">
    <source>
        <dbReference type="SAM" id="Phobius"/>
    </source>
</evidence>
<evidence type="ECO:0000256" key="6">
    <source>
        <dbReference type="ARBA" id="ARBA00023002"/>
    </source>
</evidence>
<evidence type="ECO:0000256" key="4">
    <source>
        <dbReference type="ARBA" id="ARBA00022617"/>
    </source>
</evidence>
<evidence type="ECO:0000256" key="8">
    <source>
        <dbReference type="ARBA" id="ARBA00023033"/>
    </source>
</evidence>
<dbReference type="SUPFAM" id="SSF48264">
    <property type="entry name" value="Cytochrome P450"/>
    <property type="match status" value="1"/>
</dbReference>
<organism evidence="10 11">
    <name type="scientific">Clathrus columnatus</name>
    <dbReference type="NCBI Taxonomy" id="1419009"/>
    <lineage>
        <taxon>Eukaryota</taxon>
        <taxon>Fungi</taxon>
        <taxon>Dikarya</taxon>
        <taxon>Basidiomycota</taxon>
        <taxon>Agaricomycotina</taxon>
        <taxon>Agaricomycetes</taxon>
        <taxon>Phallomycetidae</taxon>
        <taxon>Phallales</taxon>
        <taxon>Clathraceae</taxon>
        <taxon>Clathrus</taxon>
    </lineage>
</organism>
<dbReference type="GO" id="GO:0004497">
    <property type="term" value="F:monooxygenase activity"/>
    <property type="evidence" value="ECO:0007669"/>
    <property type="project" value="UniProtKB-KW"/>
</dbReference>
<dbReference type="InterPro" id="IPR002402">
    <property type="entry name" value="Cyt_P450_E_grp-II"/>
</dbReference>
<proteinExistence type="inferred from homology"/>
<comment type="caution">
    <text evidence="10">The sequence shown here is derived from an EMBL/GenBank/DDBJ whole genome shotgun (WGS) entry which is preliminary data.</text>
</comment>
<dbReference type="EMBL" id="BPWL01000004">
    <property type="protein sequence ID" value="GJJ09369.1"/>
    <property type="molecule type" value="Genomic_DNA"/>
</dbReference>
<dbReference type="PRINTS" id="PR00385">
    <property type="entry name" value="P450"/>
</dbReference>
<dbReference type="PANTHER" id="PTHR24305:SF166">
    <property type="entry name" value="CYTOCHROME P450 12A4, MITOCHONDRIAL-RELATED"/>
    <property type="match status" value="1"/>
</dbReference>
<evidence type="ECO:0008006" key="12">
    <source>
        <dbReference type="Google" id="ProtNLM"/>
    </source>
</evidence>
<keyword evidence="7" id="KW-0408">Iron</keyword>
<evidence type="ECO:0000256" key="3">
    <source>
        <dbReference type="ARBA" id="ARBA00010617"/>
    </source>
</evidence>
<evidence type="ECO:0000313" key="10">
    <source>
        <dbReference type="EMBL" id="GJJ09369.1"/>
    </source>
</evidence>
<keyword evidence="8" id="KW-0503">Monooxygenase</keyword>
<evidence type="ECO:0000256" key="1">
    <source>
        <dbReference type="ARBA" id="ARBA00001971"/>
    </source>
</evidence>